<dbReference type="AlphaFoldDB" id="A0A9P9EJD4"/>
<feature type="transmembrane region" description="Helical" evidence="1">
    <location>
        <begin position="54"/>
        <end position="73"/>
    </location>
</feature>
<accession>A0A9P9EJD4</accession>
<keyword evidence="1" id="KW-0812">Transmembrane</keyword>
<evidence type="ECO:0000256" key="1">
    <source>
        <dbReference type="SAM" id="Phobius"/>
    </source>
</evidence>
<name>A0A9P9EJD4_9HYPO</name>
<comment type="caution">
    <text evidence="2">The sequence shown here is derived from an EMBL/GenBank/DDBJ whole genome shotgun (WGS) entry which is preliminary data.</text>
</comment>
<gene>
    <name evidence="2" type="ORF">EDB81DRAFT_844273</name>
</gene>
<evidence type="ECO:0000313" key="2">
    <source>
        <dbReference type="EMBL" id="KAH7137831.1"/>
    </source>
</evidence>
<keyword evidence="1" id="KW-1133">Transmembrane helix</keyword>
<keyword evidence="3" id="KW-1185">Reference proteome</keyword>
<feature type="transmembrane region" description="Helical" evidence="1">
    <location>
        <begin position="192"/>
        <end position="210"/>
    </location>
</feature>
<dbReference type="OrthoDB" id="5288586at2759"/>
<dbReference type="Pfam" id="PF06912">
    <property type="entry name" value="DUF1275"/>
    <property type="match status" value="1"/>
</dbReference>
<dbReference type="InterPro" id="IPR010699">
    <property type="entry name" value="DUF1275"/>
</dbReference>
<organism evidence="2 3">
    <name type="scientific">Dactylonectria macrodidyma</name>
    <dbReference type="NCBI Taxonomy" id="307937"/>
    <lineage>
        <taxon>Eukaryota</taxon>
        <taxon>Fungi</taxon>
        <taxon>Dikarya</taxon>
        <taxon>Ascomycota</taxon>
        <taxon>Pezizomycotina</taxon>
        <taxon>Sordariomycetes</taxon>
        <taxon>Hypocreomycetidae</taxon>
        <taxon>Hypocreales</taxon>
        <taxon>Nectriaceae</taxon>
        <taxon>Dactylonectria</taxon>
    </lineage>
</organism>
<dbReference type="PANTHER" id="PTHR37488">
    <property type="entry name" value="DUF1275 DOMAIN-CONTAINING PROTEIN"/>
    <property type="match status" value="1"/>
</dbReference>
<protein>
    <recommendedName>
        <fullName evidence="4">DUF1275 domain protein</fullName>
    </recommendedName>
</protein>
<dbReference type="EMBL" id="JAGMUV010000012">
    <property type="protein sequence ID" value="KAH7137831.1"/>
    <property type="molecule type" value="Genomic_DNA"/>
</dbReference>
<reference evidence="2" key="1">
    <citation type="journal article" date="2021" name="Nat. Commun.">
        <title>Genetic determinants of endophytism in the Arabidopsis root mycobiome.</title>
        <authorList>
            <person name="Mesny F."/>
            <person name="Miyauchi S."/>
            <person name="Thiergart T."/>
            <person name="Pickel B."/>
            <person name="Atanasova L."/>
            <person name="Karlsson M."/>
            <person name="Huettel B."/>
            <person name="Barry K.W."/>
            <person name="Haridas S."/>
            <person name="Chen C."/>
            <person name="Bauer D."/>
            <person name="Andreopoulos W."/>
            <person name="Pangilinan J."/>
            <person name="LaButti K."/>
            <person name="Riley R."/>
            <person name="Lipzen A."/>
            <person name="Clum A."/>
            <person name="Drula E."/>
            <person name="Henrissat B."/>
            <person name="Kohler A."/>
            <person name="Grigoriev I.V."/>
            <person name="Martin F.M."/>
            <person name="Hacquard S."/>
        </authorList>
    </citation>
    <scope>NUCLEOTIDE SEQUENCE</scope>
    <source>
        <strain evidence="2">MPI-CAGE-AT-0147</strain>
    </source>
</reference>
<sequence length="237" mass="25526">MHHADIPVCLCSLVSGLCDSIIFNASSVFASMQTGNTIFLALGTTSLPSNVPLMWLRALCSIVAFQLGVFCFAKTRHIKPRSNGTLGATFLVQATIIWIAAALAQSGVVPAFQSLSTAEDLHHHESMDYSILGPIILLAFQFGGQIVCSRQLGFNEVPTNVLTSVYCDIFNDPNMLAKWTENPKRNRRISSVILMLLGGTIGAVLCRSSAGMSSALWIAGGVKFGISMAWFAWKPKA</sequence>
<feature type="transmembrane region" description="Helical" evidence="1">
    <location>
        <begin position="129"/>
        <end position="148"/>
    </location>
</feature>
<feature type="transmembrane region" description="Helical" evidence="1">
    <location>
        <begin position="85"/>
        <end position="109"/>
    </location>
</feature>
<feature type="transmembrane region" description="Helical" evidence="1">
    <location>
        <begin position="216"/>
        <end position="233"/>
    </location>
</feature>
<evidence type="ECO:0008006" key="4">
    <source>
        <dbReference type="Google" id="ProtNLM"/>
    </source>
</evidence>
<keyword evidence="1" id="KW-0472">Membrane</keyword>
<dbReference type="PANTHER" id="PTHR37488:SF8">
    <property type="entry name" value="DUF1275 DOMAIN PROTEIN (AFU_ORTHOLOGUE AFUA_5G13060)"/>
    <property type="match status" value="1"/>
</dbReference>
<proteinExistence type="predicted"/>
<evidence type="ECO:0000313" key="3">
    <source>
        <dbReference type="Proteomes" id="UP000738349"/>
    </source>
</evidence>
<dbReference type="Proteomes" id="UP000738349">
    <property type="component" value="Unassembled WGS sequence"/>
</dbReference>